<dbReference type="Pfam" id="PF06114">
    <property type="entry name" value="Peptidase_M78"/>
    <property type="match status" value="1"/>
</dbReference>
<dbReference type="EMBL" id="JACJLU010000002">
    <property type="protein sequence ID" value="MBM6831086.1"/>
    <property type="molecule type" value="Genomic_DNA"/>
</dbReference>
<evidence type="ECO:0000259" key="1">
    <source>
        <dbReference type="Pfam" id="PF06114"/>
    </source>
</evidence>
<dbReference type="RefSeq" id="WP_204685113.1">
    <property type="nucleotide sequence ID" value="NZ_JACJLU010000002.1"/>
</dbReference>
<reference evidence="3 4" key="1">
    <citation type="journal article" date="2021" name="Sci. Rep.">
        <title>The distribution of antibiotic resistance genes in chicken gut microbiota commensals.</title>
        <authorList>
            <person name="Juricova H."/>
            <person name="Matiasovicova J."/>
            <person name="Kubasova T."/>
            <person name="Cejkova D."/>
            <person name="Rychlik I."/>
        </authorList>
    </citation>
    <scope>NUCLEOTIDE SEQUENCE [LARGE SCALE GENOMIC DNA]</scope>
    <source>
        <strain evidence="3 4">An423</strain>
    </source>
</reference>
<evidence type="ECO:0000313" key="3">
    <source>
        <dbReference type="EMBL" id="MBM6831086.1"/>
    </source>
</evidence>
<dbReference type="InterPro" id="IPR013610">
    <property type="entry name" value="ArdC_N"/>
</dbReference>
<keyword evidence="4" id="KW-1185">Reference proteome</keyword>
<gene>
    <name evidence="3" type="ORF">H5982_03040</name>
</gene>
<proteinExistence type="predicted"/>
<dbReference type="Gene3D" id="1.10.10.2910">
    <property type="match status" value="1"/>
</dbReference>
<name>A0ABS2FM72_9FIRM</name>
<comment type="caution">
    <text evidence="3">The sequence shown here is derived from an EMBL/GenBank/DDBJ whole genome shotgun (WGS) entry which is preliminary data.</text>
</comment>
<evidence type="ECO:0000313" key="4">
    <source>
        <dbReference type="Proteomes" id="UP000775500"/>
    </source>
</evidence>
<accession>A0ABS2FM72</accession>
<protein>
    <submittedName>
        <fullName evidence="3">ImmA/IrrE family metallo-endopeptidase</fullName>
    </submittedName>
</protein>
<evidence type="ECO:0000259" key="2">
    <source>
        <dbReference type="Pfam" id="PF08401"/>
    </source>
</evidence>
<dbReference type="Pfam" id="PF08401">
    <property type="entry name" value="ArdcN"/>
    <property type="match status" value="1"/>
</dbReference>
<feature type="domain" description="IrrE N-terminal-like" evidence="1">
    <location>
        <begin position="180"/>
        <end position="249"/>
    </location>
</feature>
<feature type="domain" description="N-terminal" evidence="2">
    <location>
        <begin position="17"/>
        <end position="113"/>
    </location>
</feature>
<sequence>MKKFNKKSDEQKKQELEELAKRFEEGIKAYIHSDRFKELLTNLSKFHTYSIRNSFLIAFQNPKATYVTTYPKWKSLNRQVKKGEKGIQIFVPIKRTVEMETEENVLDADGQIVCDAEGNPLKRKEVKNYIKYKIGYVYDISQTSQIEGKEEKELEPCKELTGSIKNFDEFMGNIAKISPVPVSFEDIQSGAKGYYSDMEKKIVIQSGMSDTQTIKTSIHELAHSLLHEGKTGTELSRSTKELQAESVAFIVCQHYGIDTSDYTFGYVGSWMEDEEQILQNLEIIKMCSSNIIDKLDTLMA</sequence>
<dbReference type="InterPro" id="IPR010359">
    <property type="entry name" value="IrrE_HExxH"/>
</dbReference>
<dbReference type="Proteomes" id="UP000775500">
    <property type="component" value="Unassembled WGS sequence"/>
</dbReference>
<organism evidence="3 4">
    <name type="scientific">Faecalicoccus acidiformans</name>
    <dbReference type="NCBI Taxonomy" id="915173"/>
    <lineage>
        <taxon>Bacteria</taxon>
        <taxon>Bacillati</taxon>
        <taxon>Bacillota</taxon>
        <taxon>Erysipelotrichia</taxon>
        <taxon>Erysipelotrichales</taxon>
        <taxon>Erysipelotrichaceae</taxon>
        <taxon>Faecalicoccus</taxon>
    </lineage>
</organism>